<keyword evidence="3" id="KW-1185">Reference proteome</keyword>
<accession>A0A7C8IF32</accession>
<feature type="region of interest" description="Disordered" evidence="1">
    <location>
        <begin position="10"/>
        <end position="49"/>
    </location>
</feature>
<dbReference type="Proteomes" id="UP000481861">
    <property type="component" value="Unassembled WGS sequence"/>
</dbReference>
<organism evidence="2 3">
    <name type="scientific">Massariosphaeria phaeospora</name>
    <dbReference type="NCBI Taxonomy" id="100035"/>
    <lineage>
        <taxon>Eukaryota</taxon>
        <taxon>Fungi</taxon>
        <taxon>Dikarya</taxon>
        <taxon>Ascomycota</taxon>
        <taxon>Pezizomycotina</taxon>
        <taxon>Dothideomycetes</taxon>
        <taxon>Pleosporomycetidae</taxon>
        <taxon>Pleosporales</taxon>
        <taxon>Pleosporales incertae sedis</taxon>
        <taxon>Massariosphaeria</taxon>
    </lineage>
</organism>
<sequence length="100" mass="11016">MNKGIQIIIPHSPVTSITHPSTHPPSQNLTLATNKKDDKNEENVEHPVNANAEITRDICGKRENKICEIRPFETPPIFVIRECTPVFLCADEGGCGVLGK</sequence>
<feature type="compositionally biased region" description="Polar residues" evidence="1">
    <location>
        <begin position="13"/>
        <end position="33"/>
    </location>
</feature>
<dbReference type="AlphaFoldDB" id="A0A7C8IF32"/>
<name>A0A7C8IF32_9PLEO</name>
<evidence type="ECO:0000313" key="2">
    <source>
        <dbReference type="EMBL" id="KAF2872570.1"/>
    </source>
</evidence>
<dbReference type="EMBL" id="JAADJZ010000009">
    <property type="protein sequence ID" value="KAF2872570.1"/>
    <property type="molecule type" value="Genomic_DNA"/>
</dbReference>
<proteinExistence type="predicted"/>
<evidence type="ECO:0000313" key="3">
    <source>
        <dbReference type="Proteomes" id="UP000481861"/>
    </source>
</evidence>
<protein>
    <submittedName>
        <fullName evidence="2">Uncharacterized protein</fullName>
    </submittedName>
</protein>
<gene>
    <name evidence="2" type="ORF">BDV95DRAFT_593919</name>
</gene>
<feature type="compositionally biased region" description="Basic and acidic residues" evidence="1">
    <location>
        <begin position="34"/>
        <end position="45"/>
    </location>
</feature>
<reference evidence="2 3" key="1">
    <citation type="submission" date="2020-01" db="EMBL/GenBank/DDBJ databases">
        <authorList>
            <consortium name="DOE Joint Genome Institute"/>
            <person name="Haridas S."/>
            <person name="Albert R."/>
            <person name="Binder M."/>
            <person name="Bloem J."/>
            <person name="Labutti K."/>
            <person name="Salamov A."/>
            <person name="Andreopoulos B."/>
            <person name="Baker S.E."/>
            <person name="Barry K."/>
            <person name="Bills G."/>
            <person name="Bluhm B.H."/>
            <person name="Cannon C."/>
            <person name="Castanera R."/>
            <person name="Culley D.E."/>
            <person name="Daum C."/>
            <person name="Ezra D."/>
            <person name="Gonzalez J.B."/>
            <person name="Henrissat B."/>
            <person name="Kuo A."/>
            <person name="Liang C."/>
            <person name="Lipzen A."/>
            <person name="Lutzoni F."/>
            <person name="Magnuson J."/>
            <person name="Mondo S."/>
            <person name="Nolan M."/>
            <person name="Ohm R."/>
            <person name="Pangilinan J."/>
            <person name="Park H.-J.H."/>
            <person name="Ramirez L."/>
            <person name="Alfaro M."/>
            <person name="Sun H."/>
            <person name="Tritt A."/>
            <person name="Yoshinaga Y."/>
            <person name="Zwiers L.-H.L."/>
            <person name="Turgeon B.G."/>
            <person name="Goodwin S.B."/>
            <person name="Spatafora J.W."/>
            <person name="Crous P.W."/>
            <person name="Grigoriev I.V."/>
        </authorList>
    </citation>
    <scope>NUCLEOTIDE SEQUENCE [LARGE SCALE GENOMIC DNA]</scope>
    <source>
        <strain evidence="2 3">CBS 611.86</strain>
    </source>
</reference>
<evidence type="ECO:0000256" key="1">
    <source>
        <dbReference type="SAM" id="MobiDB-lite"/>
    </source>
</evidence>
<comment type="caution">
    <text evidence="2">The sequence shown here is derived from an EMBL/GenBank/DDBJ whole genome shotgun (WGS) entry which is preliminary data.</text>
</comment>